<reference evidence="2 3" key="1">
    <citation type="submission" date="2019-11" db="EMBL/GenBank/DDBJ databases">
        <title>Complete genome sequence of Pseudomonas syringae pv. coronafaciens isolate B19001 originated in imported oat cereal.</title>
        <authorList>
            <person name="Kim S.M."/>
            <person name="Lee B.C."/>
            <person name="Seo S.J."/>
            <person name="Lee J.E."/>
            <person name="Choi N.J."/>
            <person name="Park J.H."/>
        </authorList>
    </citation>
    <scope>NUCLEOTIDE SEQUENCE [LARGE SCALE GENOMIC DNA]</scope>
    <source>
        <strain evidence="2 3">B19001</strain>
    </source>
</reference>
<evidence type="ECO:0000313" key="3">
    <source>
        <dbReference type="Proteomes" id="UP000423413"/>
    </source>
</evidence>
<organism evidence="2 3">
    <name type="scientific">Pseudomonas coronafaciens pv. coronafaciens</name>
    <dbReference type="NCBI Taxonomy" id="235275"/>
    <lineage>
        <taxon>Bacteria</taxon>
        <taxon>Pseudomonadati</taxon>
        <taxon>Pseudomonadota</taxon>
        <taxon>Gammaproteobacteria</taxon>
        <taxon>Pseudomonadales</taxon>
        <taxon>Pseudomonadaceae</taxon>
        <taxon>Pseudomonas</taxon>
        <taxon>Pseudomonas coronafaciens</taxon>
    </lineage>
</organism>
<proteinExistence type="predicted"/>
<dbReference type="Proteomes" id="UP000423413">
    <property type="component" value="Chromosome"/>
</dbReference>
<feature type="domain" description="Knr4/Smi1-like" evidence="1">
    <location>
        <begin position="10"/>
        <end position="109"/>
    </location>
</feature>
<name>A0AAE6UPJ8_9PSED</name>
<gene>
    <name evidence="2" type="ORF">GMO17_22815</name>
</gene>
<dbReference type="RefSeq" id="WP_055004117.1">
    <property type="nucleotide sequence ID" value="NZ_CP046441.1"/>
</dbReference>
<dbReference type="InterPro" id="IPR018958">
    <property type="entry name" value="Knr4/Smi1-like_dom"/>
</dbReference>
<dbReference type="Gene3D" id="3.40.1580.10">
    <property type="entry name" value="SMI1/KNR4-like"/>
    <property type="match status" value="1"/>
</dbReference>
<dbReference type="InterPro" id="IPR037883">
    <property type="entry name" value="Knr4/Smi1-like_sf"/>
</dbReference>
<evidence type="ECO:0000313" key="2">
    <source>
        <dbReference type="EMBL" id="QGT83786.1"/>
    </source>
</evidence>
<sequence length="202" mass="22700">MISFTEKNSPANVNEIESICKELGISKKNWLRTFWSECNGAVLEDQIVIYPTDQIGERNKTYEIDINFPEYILIGDDSGGGLILIPKKGLEKFYFIGSGDPFINDAEVFDSIEKLTAYVIADADSDSDSDSDSGNIVSVAEIKPKASDVLKIKKDFNLDYSIALLTKKLEKKDEIISENVKLIKYKSALDLHRQFVRFSSKP</sequence>
<dbReference type="Pfam" id="PF09346">
    <property type="entry name" value="SMI1_KNR4"/>
    <property type="match status" value="1"/>
</dbReference>
<accession>A0AAE6UPJ8</accession>
<evidence type="ECO:0000259" key="1">
    <source>
        <dbReference type="Pfam" id="PF09346"/>
    </source>
</evidence>
<dbReference type="AlphaFoldDB" id="A0AAE6UPJ8"/>
<protein>
    <submittedName>
        <fullName evidence="2">SMI1/KNR4 family protein</fullName>
    </submittedName>
</protein>
<dbReference type="EMBL" id="CP046441">
    <property type="protein sequence ID" value="QGT83786.1"/>
    <property type="molecule type" value="Genomic_DNA"/>
</dbReference>